<gene>
    <name evidence="1" type="ORF">BTN82_16850</name>
</gene>
<evidence type="ECO:0000313" key="1">
    <source>
        <dbReference type="EMBL" id="OLF53428.1"/>
    </source>
</evidence>
<name>A0A1Q8ENS2_9PSED</name>
<dbReference type="RefSeq" id="WP_075120258.1">
    <property type="nucleotide sequence ID" value="NZ_MSCT01000014.1"/>
</dbReference>
<dbReference type="EMBL" id="MSCT01000014">
    <property type="protein sequence ID" value="OLF53428.1"/>
    <property type="molecule type" value="Genomic_DNA"/>
</dbReference>
<accession>A0A1Q8ENS2</accession>
<reference evidence="1 2" key="1">
    <citation type="submission" date="2016-12" db="EMBL/GenBank/DDBJ databases">
        <authorList>
            <person name="Song W.-J."/>
            <person name="Kurnit D.M."/>
        </authorList>
    </citation>
    <scope>NUCLEOTIDE SEQUENCE [LARGE SCALE GENOMIC DNA]</scope>
    <source>
        <strain evidence="1 2">PCL1601</strain>
    </source>
</reference>
<dbReference type="PANTHER" id="PTHR34309">
    <property type="entry name" value="SLR1406 PROTEIN"/>
    <property type="match status" value="1"/>
</dbReference>
<dbReference type="PANTHER" id="PTHR34309:SF1">
    <property type="entry name" value="PROTEIN GLCG"/>
    <property type="match status" value="1"/>
</dbReference>
<comment type="caution">
    <text evidence="1">The sequence shown here is derived from an EMBL/GenBank/DDBJ whole genome shotgun (WGS) entry which is preliminary data.</text>
</comment>
<protein>
    <recommendedName>
        <fullName evidence="3">Heme-binding protein</fullName>
    </recommendedName>
</protein>
<sequence length="131" mass="13383">MPPPVTLESARQMFANGIAKARQMQLSVCIAIVDQGSNLLAFVRMDDAVPGAIDLAQRKARTSALFRTASADLGALSGPGQSLWSIEQSNGGLTSFAGGLPIVDQAGRCLGAIGVSGGTADEDHLIASACL</sequence>
<proteinExistence type="predicted"/>
<dbReference type="Gene3D" id="3.30.450.150">
    <property type="entry name" value="Haem-degrading domain"/>
    <property type="match status" value="1"/>
</dbReference>
<dbReference type="SUPFAM" id="SSF143744">
    <property type="entry name" value="GlcG-like"/>
    <property type="match status" value="1"/>
</dbReference>
<dbReference type="InterPro" id="IPR038084">
    <property type="entry name" value="PduO/GlcC-like_sf"/>
</dbReference>
<evidence type="ECO:0000313" key="2">
    <source>
        <dbReference type="Proteomes" id="UP000185578"/>
    </source>
</evidence>
<dbReference type="InterPro" id="IPR005624">
    <property type="entry name" value="PduO/GlcC-like"/>
</dbReference>
<dbReference type="InterPro" id="IPR052517">
    <property type="entry name" value="GlcG_carb_metab_protein"/>
</dbReference>
<evidence type="ECO:0008006" key="3">
    <source>
        <dbReference type="Google" id="ProtNLM"/>
    </source>
</evidence>
<dbReference type="OrthoDB" id="9800768at2"/>
<dbReference type="AlphaFoldDB" id="A0A1Q8ENS2"/>
<dbReference type="Pfam" id="PF03928">
    <property type="entry name" value="HbpS-like"/>
    <property type="match status" value="1"/>
</dbReference>
<organism evidence="1 2">
    <name type="scientific">Pseudomonas chlororaphis</name>
    <dbReference type="NCBI Taxonomy" id="587753"/>
    <lineage>
        <taxon>Bacteria</taxon>
        <taxon>Pseudomonadati</taxon>
        <taxon>Pseudomonadota</taxon>
        <taxon>Gammaproteobacteria</taxon>
        <taxon>Pseudomonadales</taxon>
        <taxon>Pseudomonadaceae</taxon>
        <taxon>Pseudomonas</taxon>
    </lineage>
</organism>
<dbReference type="Proteomes" id="UP000185578">
    <property type="component" value="Unassembled WGS sequence"/>
</dbReference>